<sequence>MYDYHTDTLHLGTPIASAFGNRDLYKDDEDAANVYHIEQLFSKLESQAAQILEKLDSAVMMSRRTVGNSVSLTRKQVNTLRKFLWLLPYRSERHANQFLEGNFDSATCRSVDDFRRKHALKDIYAVWLFNLRNILESEHWEIATNENILQADREAYMEEAQHRQLAFFVAPTGFEFILTNNSLGLWEANVKYIPPLHPTKLARMDMKEIGCRVNDILTFRIHMLDEEQALRVNALRLENTPRWIMFKSLHKLLDYIQYYEQNEGTQGAGPIVGGPAYYSKRTYDSLARQLEFIEFGVSRQFPAFVPLPFGIPTGTSFELQNETYMPMRLDSNGIHDIEEDMQRAEVTLAVLGLLGRSIQRSFL</sequence>
<organism evidence="1 2">
    <name type="scientific">Antrodiella citrinella</name>
    <dbReference type="NCBI Taxonomy" id="2447956"/>
    <lineage>
        <taxon>Eukaryota</taxon>
        <taxon>Fungi</taxon>
        <taxon>Dikarya</taxon>
        <taxon>Basidiomycota</taxon>
        <taxon>Agaricomycotina</taxon>
        <taxon>Agaricomycetes</taxon>
        <taxon>Polyporales</taxon>
        <taxon>Steccherinaceae</taxon>
        <taxon>Antrodiella</taxon>
    </lineage>
</organism>
<accession>A0A4S4MVZ1</accession>
<dbReference type="InterPro" id="IPR025332">
    <property type="entry name" value="DUF4238"/>
</dbReference>
<dbReference type="Pfam" id="PF14022">
    <property type="entry name" value="DUF4238"/>
    <property type="match status" value="1"/>
</dbReference>
<evidence type="ECO:0000313" key="2">
    <source>
        <dbReference type="Proteomes" id="UP000308730"/>
    </source>
</evidence>
<comment type="caution">
    <text evidence="1">The sequence shown here is derived from an EMBL/GenBank/DDBJ whole genome shotgun (WGS) entry which is preliminary data.</text>
</comment>
<gene>
    <name evidence="1" type="ORF">EUX98_g4747</name>
</gene>
<keyword evidence="2" id="KW-1185">Reference proteome</keyword>
<name>A0A4S4MVZ1_9APHY</name>
<dbReference type="EMBL" id="SGPM01000124">
    <property type="protein sequence ID" value="THH29431.1"/>
    <property type="molecule type" value="Genomic_DNA"/>
</dbReference>
<proteinExistence type="predicted"/>
<dbReference type="AlphaFoldDB" id="A0A4S4MVZ1"/>
<dbReference type="Proteomes" id="UP000308730">
    <property type="component" value="Unassembled WGS sequence"/>
</dbReference>
<protein>
    <submittedName>
        <fullName evidence="1">Uncharacterized protein</fullName>
    </submittedName>
</protein>
<dbReference type="OrthoDB" id="2801371at2759"/>
<reference evidence="1 2" key="1">
    <citation type="submission" date="2019-02" db="EMBL/GenBank/DDBJ databases">
        <title>Genome sequencing of the rare red list fungi Antrodiella citrinella (Flaviporus citrinellus).</title>
        <authorList>
            <person name="Buettner E."/>
            <person name="Kellner H."/>
        </authorList>
    </citation>
    <scope>NUCLEOTIDE SEQUENCE [LARGE SCALE GENOMIC DNA]</scope>
    <source>
        <strain evidence="1 2">DSM 108506</strain>
    </source>
</reference>
<evidence type="ECO:0000313" key="1">
    <source>
        <dbReference type="EMBL" id="THH29431.1"/>
    </source>
</evidence>